<comment type="caution">
    <text evidence="1">The sequence shown here is derived from an EMBL/GenBank/DDBJ whole genome shotgun (WGS) entry which is preliminary data.</text>
</comment>
<dbReference type="Proteomes" id="UP000035760">
    <property type="component" value="Unassembled WGS sequence"/>
</dbReference>
<dbReference type="AlphaFoldDB" id="W6MEI2"/>
<reference evidence="1" key="1">
    <citation type="submission" date="2013-07" db="EMBL/GenBank/DDBJ databases">
        <authorList>
            <person name="McIlroy S."/>
        </authorList>
    </citation>
    <scope>NUCLEOTIDE SEQUENCE [LARGE SCALE GENOMIC DNA]</scope>
    <source>
        <strain evidence="1">Run_A_D11</strain>
    </source>
</reference>
<keyword evidence="2" id="KW-1185">Reference proteome</keyword>
<proteinExistence type="predicted"/>
<name>W6MEI2_9GAMM</name>
<organism evidence="1 2">
    <name type="scientific">Candidatus Competibacter denitrificans Run_A_D11</name>
    <dbReference type="NCBI Taxonomy" id="1400863"/>
    <lineage>
        <taxon>Bacteria</taxon>
        <taxon>Pseudomonadati</taxon>
        <taxon>Pseudomonadota</taxon>
        <taxon>Gammaproteobacteria</taxon>
        <taxon>Candidatus Competibacteraceae</taxon>
        <taxon>Candidatus Competibacter</taxon>
    </lineage>
</organism>
<protein>
    <submittedName>
        <fullName evidence="1">Uncharacterized protein</fullName>
    </submittedName>
</protein>
<sequence length="58" mass="6083">MVIGQVPDGGSFDHEVLAGVGDAHPGMVVNESARLLPKFTIFLSPACSSLAERNGCHF</sequence>
<dbReference type="EMBL" id="CBTJ020000114">
    <property type="protein sequence ID" value="CDI04658.1"/>
    <property type="molecule type" value="Genomic_DNA"/>
</dbReference>
<accession>W6MEI2</accession>
<evidence type="ECO:0000313" key="2">
    <source>
        <dbReference type="Proteomes" id="UP000035760"/>
    </source>
</evidence>
<reference evidence="1" key="2">
    <citation type="submission" date="2014-03" db="EMBL/GenBank/DDBJ databases">
        <title>Candidatus Competibacter-lineage genomes retrieved from metagenomes reveal functional metabolic diversity.</title>
        <authorList>
            <person name="McIlroy S.J."/>
            <person name="Albertsen M."/>
            <person name="Andresen E.K."/>
            <person name="Saunders A.M."/>
            <person name="Kristiansen R."/>
            <person name="Stokholm-Bjerregaard M."/>
            <person name="Nielsen K.L."/>
            <person name="Nielsen P.H."/>
        </authorList>
    </citation>
    <scope>NUCLEOTIDE SEQUENCE</scope>
    <source>
        <strain evidence="1">Run_A_D11</strain>
    </source>
</reference>
<evidence type="ECO:0000313" key="1">
    <source>
        <dbReference type="EMBL" id="CDI04658.1"/>
    </source>
</evidence>
<gene>
    <name evidence="1" type="ORF">BN873_p20038</name>
</gene>